<dbReference type="RefSeq" id="XP_030381441.1">
    <property type="nucleotide sequence ID" value="XM_030525581.1"/>
</dbReference>
<dbReference type="PANTHER" id="PTHR20898">
    <property type="entry name" value="DAEDALUS ON 3-RELATED-RELATED"/>
    <property type="match status" value="1"/>
</dbReference>
<accession>A0A6J2TY30</accession>
<organism evidence="1 2">
    <name type="scientific">Drosophila lebanonensis</name>
    <name type="common">Fruit fly</name>
    <name type="synonym">Scaptodrosophila lebanonensis</name>
    <dbReference type="NCBI Taxonomy" id="7225"/>
    <lineage>
        <taxon>Eukaryota</taxon>
        <taxon>Metazoa</taxon>
        <taxon>Ecdysozoa</taxon>
        <taxon>Arthropoda</taxon>
        <taxon>Hexapoda</taxon>
        <taxon>Insecta</taxon>
        <taxon>Pterygota</taxon>
        <taxon>Neoptera</taxon>
        <taxon>Endopterygota</taxon>
        <taxon>Diptera</taxon>
        <taxon>Brachycera</taxon>
        <taxon>Muscomorpha</taxon>
        <taxon>Ephydroidea</taxon>
        <taxon>Drosophilidae</taxon>
        <taxon>Scaptodrosophila</taxon>
    </lineage>
</organism>
<dbReference type="InterPro" id="IPR010512">
    <property type="entry name" value="DUF1091"/>
</dbReference>
<dbReference type="PANTHER" id="PTHR20898:SF0">
    <property type="entry name" value="DAEDALUS ON 3-RELATED"/>
    <property type="match status" value="1"/>
</dbReference>
<evidence type="ECO:0000313" key="1">
    <source>
        <dbReference type="Proteomes" id="UP000504634"/>
    </source>
</evidence>
<dbReference type="Pfam" id="PF06477">
    <property type="entry name" value="DUF1091"/>
    <property type="match status" value="1"/>
</dbReference>
<gene>
    <name evidence="2" type="primary">LOC115629165</name>
</gene>
<evidence type="ECO:0000313" key="2">
    <source>
        <dbReference type="RefSeq" id="XP_030381441.1"/>
    </source>
</evidence>
<proteinExistence type="predicted"/>
<sequence>MHLTTNDEEIHKMIGVTEVILTIHGRDSVMRYNNIRLDICKLLSFSARRSILAFFYQSIRRAAINFPKRCPFKTNTTYTLKQMSFDVNVFPFYVPEYNFTFIGHFFANDVLTMDVKVTGALCKKTNNCSGAVGELQP</sequence>
<protein>
    <submittedName>
        <fullName evidence="2">Uncharacterized protein LOC115629165</fullName>
    </submittedName>
</protein>
<reference evidence="2" key="1">
    <citation type="submission" date="2025-08" db="UniProtKB">
        <authorList>
            <consortium name="RefSeq"/>
        </authorList>
    </citation>
    <scope>IDENTIFICATION</scope>
    <source>
        <strain evidence="2">11010-0011.00</strain>
        <tissue evidence="2">Whole body</tissue>
    </source>
</reference>
<keyword evidence="1" id="KW-1185">Reference proteome</keyword>
<dbReference type="Proteomes" id="UP000504634">
    <property type="component" value="Unplaced"/>
</dbReference>
<dbReference type="OrthoDB" id="7862132at2759"/>
<dbReference type="GeneID" id="115629165"/>
<name>A0A6J2TY30_DROLE</name>
<dbReference type="AlphaFoldDB" id="A0A6J2TY30"/>
<dbReference type="SMART" id="SM00697">
    <property type="entry name" value="DM8"/>
    <property type="match status" value="1"/>
</dbReference>